<evidence type="ECO:0000256" key="8">
    <source>
        <dbReference type="SAM" id="Phobius"/>
    </source>
</evidence>
<dbReference type="PATRIC" id="fig|1423750.3.peg.1149"/>
<dbReference type="PANTHER" id="PTHR32024">
    <property type="entry name" value="TRK SYSTEM POTASSIUM UPTAKE PROTEIN TRKG-RELATED"/>
    <property type="match status" value="1"/>
</dbReference>
<feature type="transmembrane region" description="Helical" evidence="8">
    <location>
        <begin position="327"/>
        <end position="345"/>
    </location>
</feature>
<keyword evidence="7 8" id="KW-0472">Membrane</keyword>
<feature type="transmembrane region" description="Helical" evidence="8">
    <location>
        <begin position="169"/>
        <end position="188"/>
    </location>
</feature>
<dbReference type="Pfam" id="PF02386">
    <property type="entry name" value="TrkH"/>
    <property type="match status" value="1"/>
</dbReference>
<evidence type="ECO:0000256" key="3">
    <source>
        <dbReference type="ARBA" id="ARBA00022475"/>
    </source>
</evidence>
<feature type="transmembrane region" description="Helical" evidence="8">
    <location>
        <begin position="422"/>
        <end position="443"/>
    </location>
</feature>
<accession>A0A0R1VQU9</accession>
<feature type="transmembrane region" description="Helical" evidence="8">
    <location>
        <begin position="20"/>
        <end position="44"/>
    </location>
</feature>
<keyword evidence="2" id="KW-0813">Transport</keyword>
<feature type="transmembrane region" description="Helical" evidence="8">
    <location>
        <begin position="200"/>
        <end position="221"/>
    </location>
</feature>
<comment type="subcellular location">
    <subcellularLocation>
        <location evidence="1">Cell membrane</location>
        <topology evidence="1">Multi-pass membrane protein</topology>
    </subcellularLocation>
</comment>
<dbReference type="GO" id="GO:0030001">
    <property type="term" value="P:metal ion transport"/>
    <property type="evidence" value="ECO:0007669"/>
    <property type="project" value="UniProtKB-ARBA"/>
</dbReference>
<evidence type="ECO:0000256" key="7">
    <source>
        <dbReference type="ARBA" id="ARBA00023136"/>
    </source>
</evidence>
<keyword evidence="5 8" id="KW-1133">Transmembrane helix</keyword>
<evidence type="ECO:0000256" key="6">
    <source>
        <dbReference type="ARBA" id="ARBA00023065"/>
    </source>
</evidence>
<evidence type="ECO:0000313" key="9">
    <source>
        <dbReference type="EMBL" id="KRM06251.1"/>
    </source>
</evidence>
<keyword evidence="4 8" id="KW-0812">Transmembrane</keyword>
<sequence>MIMHFLSKLKTKVKTEATPIQLVVSAYLILILLTFFLLNLPIFLKPGAHVGLLDSFFMSVSTISVTGLTTFPLSQVYNHAGIILLEFLFQIGGFGVTMLATVIMILSGRKISLQQRQLIQVDMNQPRLSGTVRLSYSVFILMVLLQLFFGMLFSIYFTYQNGISHLKEAIFNGFYISISAVTNAGFDITGNSLAPFRHNYIFLLTIMFLIMLGGIGFPVLVEFQQWIFYKFHHPQKMHFKFSLFSKLALLFAIIFFIVGTVLIFLTEFRGQLANESWPGKLMTAMFYSASTRNAGLQLESLKSFQTSTLLIFSLLMFIGASPSSVGGGVRTTTIGILLLYLAAFIRGRRNVNIFGRRISQSDIQKAIVVTNLSMLLCMGAVLILSITEHFSLISLIFEVAAAFGTTGLSMGITAGLSVVGKWVIIVLMFIGRVGMLYMLLLFVSKREQDFNYEYPTEQVIIG</sequence>
<evidence type="ECO:0000313" key="10">
    <source>
        <dbReference type="Proteomes" id="UP000051451"/>
    </source>
</evidence>
<dbReference type="InterPro" id="IPR003445">
    <property type="entry name" value="Cat_transpt"/>
</dbReference>
<feature type="transmembrane region" description="Helical" evidence="8">
    <location>
        <begin position="134"/>
        <end position="157"/>
    </location>
</feature>
<evidence type="ECO:0000256" key="5">
    <source>
        <dbReference type="ARBA" id="ARBA00022989"/>
    </source>
</evidence>
<dbReference type="PANTHER" id="PTHR32024:SF4">
    <property type="entry name" value="KTR SYSTEM POTASSIUM UPTAKE PROTEIN D"/>
    <property type="match status" value="1"/>
</dbReference>
<dbReference type="EMBL" id="AZGB01000016">
    <property type="protein sequence ID" value="KRM06251.1"/>
    <property type="molecule type" value="Genomic_DNA"/>
</dbReference>
<organism evidence="9 10">
    <name type="scientific">Liquorilactobacillus ghanensis DSM 18630</name>
    <dbReference type="NCBI Taxonomy" id="1423750"/>
    <lineage>
        <taxon>Bacteria</taxon>
        <taxon>Bacillati</taxon>
        <taxon>Bacillota</taxon>
        <taxon>Bacilli</taxon>
        <taxon>Lactobacillales</taxon>
        <taxon>Lactobacillaceae</taxon>
        <taxon>Liquorilactobacillus</taxon>
    </lineage>
</organism>
<evidence type="ECO:0000256" key="2">
    <source>
        <dbReference type="ARBA" id="ARBA00022448"/>
    </source>
</evidence>
<evidence type="ECO:0000256" key="1">
    <source>
        <dbReference type="ARBA" id="ARBA00004651"/>
    </source>
</evidence>
<keyword evidence="10" id="KW-1185">Reference proteome</keyword>
<protein>
    <submittedName>
        <fullName evidence="9">Trk family potassium (K+) transporter, membrane protein</fullName>
    </submittedName>
</protein>
<proteinExistence type="predicted"/>
<feature type="transmembrane region" description="Helical" evidence="8">
    <location>
        <begin position="366"/>
        <end position="386"/>
    </location>
</feature>
<keyword evidence="6" id="KW-0406">Ion transport</keyword>
<evidence type="ECO:0000256" key="4">
    <source>
        <dbReference type="ARBA" id="ARBA00022692"/>
    </source>
</evidence>
<feature type="transmembrane region" description="Helical" evidence="8">
    <location>
        <begin position="241"/>
        <end position="265"/>
    </location>
</feature>
<feature type="transmembrane region" description="Helical" evidence="8">
    <location>
        <begin position="80"/>
        <end position="106"/>
    </location>
</feature>
<keyword evidence="3" id="KW-1003">Cell membrane</keyword>
<gene>
    <name evidence="9" type="ORF">FC89_GL001123</name>
</gene>
<dbReference type="GO" id="GO:0005886">
    <property type="term" value="C:plasma membrane"/>
    <property type="evidence" value="ECO:0007669"/>
    <property type="project" value="UniProtKB-SubCell"/>
</dbReference>
<dbReference type="STRING" id="1423750.FC89_GL001123"/>
<dbReference type="GO" id="GO:0008324">
    <property type="term" value="F:monoatomic cation transmembrane transporter activity"/>
    <property type="evidence" value="ECO:0007669"/>
    <property type="project" value="InterPro"/>
</dbReference>
<dbReference type="Proteomes" id="UP000051451">
    <property type="component" value="Unassembled WGS sequence"/>
</dbReference>
<feature type="transmembrane region" description="Helical" evidence="8">
    <location>
        <begin position="56"/>
        <end position="74"/>
    </location>
</feature>
<name>A0A0R1VQU9_9LACO</name>
<comment type="caution">
    <text evidence="9">The sequence shown here is derived from an EMBL/GenBank/DDBJ whole genome shotgun (WGS) entry which is preliminary data.</text>
</comment>
<dbReference type="AlphaFoldDB" id="A0A0R1VQU9"/>
<reference evidence="9 10" key="1">
    <citation type="journal article" date="2015" name="Genome Announc.">
        <title>Expanding the biotechnology potential of lactobacilli through comparative genomics of 213 strains and associated genera.</title>
        <authorList>
            <person name="Sun Z."/>
            <person name="Harris H.M."/>
            <person name="McCann A."/>
            <person name="Guo C."/>
            <person name="Argimon S."/>
            <person name="Zhang W."/>
            <person name="Yang X."/>
            <person name="Jeffery I.B."/>
            <person name="Cooney J.C."/>
            <person name="Kagawa T.F."/>
            <person name="Liu W."/>
            <person name="Song Y."/>
            <person name="Salvetti E."/>
            <person name="Wrobel A."/>
            <person name="Rasinkangas P."/>
            <person name="Parkhill J."/>
            <person name="Rea M.C."/>
            <person name="O'Sullivan O."/>
            <person name="Ritari J."/>
            <person name="Douillard F.P."/>
            <person name="Paul Ross R."/>
            <person name="Yang R."/>
            <person name="Briner A.E."/>
            <person name="Felis G.E."/>
            <person name="de Vos W.M."/>
            <person name="Barrangou R."/>
            <person name="Klaenhammer T.R."/>
            <person name="Caufield P.W."/>
            <person name="Cui Y."/>
            <person name="Zhang H."/>
            <person name="O'Toole P.W."/>
        </authorList>
    </citation>
    <scope>NUCLEOTIDE SEQUENCE [LARGE SCALE GENOMIC DNA]</scope>
    <source>
        <strain evidence="9 10">DSM 18630</strain>
    </source>
</reference>
<feature type="transmembrane region" description="Helical" evidence="8">
    <location>
        <begin position="392"/>
        <end position="410"/>
    </location>
</feature>